<proteinExistence type="predicted"/>
<gene>
    <name evidence="2" type="ORF">BRAN1462_LOCUS44944</name>
</gene>
<name>A0A7S2M0L4_9DINO</name>
<organism evidence="2">
    <name type="scientific">Zooxanthella nutricula</name>
    <dbReference type="NCBI Taxonomy" id="1333877"/>
    <lineage>
        <taxon>Eukaryota</taxon>
        <taxon>Sar</taxon>
        <taxon>Alveolata</taxon>
        <taxon>Dinophyceae</taxon>
        <taxon>Peridiniales</taxon>
        <taxon>Peridiniales incertae sedis</taxon>
        <taxon>Zooxanthella</taxon>
    </lineage>
</organism>
<evidence type="ECO:0000313" key="2">
    <source>
        <dbReference type="EMBL" id="CAD9620338.1"/>
    </source>
</evidence>
<sequence>MEARHLQAVSPEERGRPAGAKGTAPRPAGGAKHAGINPCMGLLFCNAPDAADHLRVLRDNFGDEAWVAAWQKQARPGDAAGSAKRAAVCWQDCEVARPCDVMFQRRGLSRGSYEYVGEQRGFWGNMAAKPCASWCSRMVAATVVAVAVASCAAYAVKTASAYDCTAADEAERMAWGSDRRAVCCSRVGVHCVADGGSESRGDRR</sequence>
<feature type="compositionally biased region" description="Basic and acidic residues" evidence="1">
    <location>
        <begin position="1"/>
        <end position="16"/>
    </location>
</feature>
<reference evidence="2" key="1">
    <citation type="submission" date="2021-01" db="EMBL/GenBank/DDBJ databases">
        <authorList>
            <person name="Corre E."/>
            <person name="Pelletier E."/>
            <person name="Niang G."/>
            <person name="Scheremetjew M."/>
            <person name="Finn R."/>
            <person name="Kale V."/>
            <person name="Holt S."/>
            <person name="Cochrane G."/>
            <person name="Meng A."/>
            <person name="Brown T."/>
            <person name="Cohen L."/>
        </authorList>
    </citation>
    <scope>NUCLEOTIDE SEQUENCE</scope>
    <source>
        <strain evidence="2">RCC3387</strain>
    </source>
</reference>
<feature type="region of interest" description="Disordered" evidence="1">
    <location>
        <begin position="1"/>
        <end position="31"/>
    </location>
</feature>
<accession>A0A7S2M0L4</accession>
<protein>
    <submittedName>
        <fullName evidence="2">Uncharacterized protein</fullName>
    </submittedName>
</protein>
<evidence type="ECO:0000256" key="1">
    <source>
        <dbReference type="SAM" id="MobiDB-lite"/>
    </source>
</evidence>
<dbReference type="EMBL" id="HBGW01070463">
    <property type="protein sequence ID" value="CAD9620338.1"/>
    <property type="molecule type" value="Transcribed_RNA"/>
</dbReference>
<dbReference type="AlphaFoldDB" id="A0A7S2M0L4"/>